<name>V4A9V9_LOTGI</name>
<reference evidence="1 2" key="1">
    <citation type="journal article" date="2013" name="Nature">
        <title>Insights into bilaterian evolution from three spiralian genomes.</title>
        <authorList>
            <person name="Simakov O."/>
            <person name="Marletaz F."/>
            <person name="Cho S.J."/>
            <person name="Edsinger-Gonzales E."/>
            <person name="Havlak P."/>
            <person name="Hellsten U."/>
            <person name="Kuo D.H."/>
            <person name="Larsson T."/>
            <person name="Lv J."/>
            <person name="Arendt D."/>
            <person name="Savage R."/>
            <person name="Osoegawa K."/>
            <person name="de Jong P."/>
            <person name="Grimwood J."/>
            <person name="Chapman J.A."/>
            <person name="Shapiro H."/>
            <person name="Aerts A."/>
            <person name="Otillar R.P."/>
            <person name="Terry A.Y."/>
            <person name="Boore J.L."/>
            <person name="Grigoriev I.V."/>
            <person name="Lindberg D.R."/>
            <person name="Seaver E.C."/>
            <person name="Weisblat D.A."/>
            <person name="Putnam N.H."/>
            <person name="Rokhsar D.S."/>
        </authorList>
    </citation>
    <scope>NUCLEOTIDE SEQUENCE [LARGE SCALE GENOMIC DNA]</scope>
</reference>
<dbReference type="AlphaFoldDB" id="V4A9V9"/>
<sequence length="141" mass="15848">MAKFKDLNFLVILRGIIPLKMRLGYGWFQGLDFLFWNADDHVVTEKNITYNSNFNVKKFEATINQQATSFDPSTNVVLTDTSRAVAVNRCDKTSCDLVSCTETNTCTLLYIPHHCEVRNKLGSAVYKSSENEESCSAPPPS</sequence>
<dbReference type="KEGG" id="lgi:LOTGIDRAFT_161646"/>
<protein>
    <submittedName>
        <fullName evidence="1">Uncharacterized protein</fullName>
    </submittedName>
</protein>
<dbReference type="RefSeq" id="XP_009055742.1">
    <property type="nucleotide sequence ID" value="XM_009057494.1"/>
</dbReference>
<organism evidence="1 2">
    <name type="scientific">Lottia gigantea</name>
    <name type="common">Giant owl limpet</name>
    <dbReference type="NCBI Taxonomy" id="225164"/>
    <lineage>
        <taxon>Eukaryota</taxon>
        <taxon>Metazoa</taxon>
        <taxon>Spiralia</taxon>
        <taxon>Lophotrochozoa</taxon>
        <taxon>Mollusca</taxon>
        <taxon>Gastropoda</taxon>
        <taxon>Patellogastropoda</taxon>
        <taxon>Lottioidea</taxon>
        <taxon>Lottiidae</taxon>
        <taxon>Lottia</taxon>
    </lineage>
</organism>
<evidence type="ECO:0000313" key="1">
    <source>
        <dbReference type="EMBL" id="ESO93542.1"/>
    </source>
</evidence>
<dbReference type="EMBL" id="KB201891">
    <property type="protein sequence ID" value="ESO93542.1"/>
    <property type="molecule type" value="Genomic_DNA"/>
</dbReference>
<dbReference type="CTD" id="20238744"/>
<proteinExistence type="predicted"/>
<dbReference type="Proteomes" id="UP000030746">
    <property type="component" value="Unassembled WGS sequence"/>
</dbReference>
<keyword evidence="2" id="KW-1185">Reference proteome</keyword>
<dbReference type="GeneID" id="20238744"/>
<accession>V4A9V9</accession>
<dbReference type="HOGENOM" id="CLU_1827497_0_0_1"/>
<gene>
    <name evidence="1" type="ORF">LOTGIDRAFT_161646</name>
</gene>
<evidence type="ECO:0000313" key="2">
    <source>
        <dbReference type="Proteomes" id="UP000030746"/>
    </source>
</evidence>